<name>A0A1H5XZD1_9HYPH</name>
<keyword evidence="1" id="KW-0812">Transmembrane</keyword>
<reference evidence="2 3" key="1">
    <citation type="submission" date="2016-10" db="EMBL/GenBank/DDBJ databases">
        <authorList>
            <person name="de Groot N.N."/>
        </authorList>
    </citation>
    <scope>NUCLEOTIDE SEQUENCE [LARGE SCALE GENOMIC DNA]</scope>
    <source>
        <strain evidence="2 3">DSM 26656</strain>
    </source>
</reference>
<feature type="transmembrane region" description="Helical" evidence="1">
    <location>
        <begin position="108"/>
        <end position="127"/>
    </location>
</feature>
<keyword evidence="1" id="KW-0472">Membrane</keyword>
<dbReference type="EMBL" id="FNUY01000003">
    <property type="protein sequence ID" value="SEG16895.1"/>
    <property type="molecule type" value="Genomic_DNA"/>
</dbReference>
<gene>
    <name evidence="2" type="ORF">SAMN04488115_103453</name>
</gene>
<keyword evidence="3" id="KW-1185">Reference proteome</keyword>
<protein>
    <submittedName>
        <fullName evidence="2">Uncharacterized protein</fullName>
    </submittedName>
</protein>
<organism evidence="2 3">
    <name type="scientific">Bosea lathyri</name>
    <dbReference type="NCBI Taxonomy" id="1036778"/>
    <lineage>
        <taxon>Bacteria</taxon>
        <taxon>Pseudomonadati</taxon>
        <taxon>Pseudomonadota</taxon>
        <taxon>Alphaproteobacteria</taxon>
        <taxon>Hyphomicrobiales</taxon>
        <taxon>Boseaceae</taxon>
        <taxon>Bosea</taxon>
    </lineage>
</organism>
<sequence length="143" mass="14665">MVAVMLMSVVLIGVLCFVAYTLATYALPFMLGLAAARFAYDTGSGLIGAGLVGLAAGAVAFGLLVFLFASLRPPILRLVVALVFAVPAAMAGYALVHGVTNESVPSDIWRQILCLIGAMFVGISALMRLAAPLDARHGQGGVA</sequence>
<keyword evidence="1" id="KW-1133">Transmembrane helix</keyword>
<feature type="transmembrane region" description="Helical" evidence="1">
    <location>
        <begin position="47"/>
        <end position="68"/>
    </location>
</feature>
<evidence type="ECO:0000256" key="1">
    <source>
        <dbReference type="SAM" id="Phobius"/>
    </source>
</evidence>
<feature type="transmembrane region" description="Helical" evidence="1">
    <location>
        <begin position="75"/>
        <end position="96"/>
    </location>
</feature>
<evidence type="ECO:0000313" key="2">
    <source>
        <dbReference type="EMBL" id="SEG16895.1"/>
    </source>
</evidence>
<dbReference type="RefSeq" id="WP_103872266.1">
    <property type="nucleotide sequence ID" value="NZ_FNUY01000003.1"/>
</dbReference>
<proteinExistence type="predicted"/>
<dbReference type="Proteomes" id="UP000236743">
    <property type="component" value="Unassembled WGS sequence"/>
</dbReference>
<dbReference type="AlphaFoldDB" id="A0A1H5XZD1"/>
<dbReference type="OrthoDB" id="7597358at2"/>
<accession>A0A1H5XZD1</accession>
<evidence type="ECO:0000313" key="3">
    <source>
        <dbReference type="Proteomes" id="UP000236743"/>
    </source>
</evidence>